<feature type="compositionally biased region" description="Basic and acidic residues" evidence="1">
    <location>
        <begin position="21"/>
        <end position="38"/>
    </location>
</feature>
<dbReference type="AlphaFoldDB" id="A0A212KM08"/>
<sequence length="71" mass="7237">MCAFSKPKTPAVPEVPAPPETPKEATAKSTEARDDARKKALANAGRSGDILTGNYGLADAPAATTKTVLGI</sequence>
<reference evidence="2" key="1">
    <citation type="submission" date="2016-04" db="EMBL/GenBank/DDBJ databases">
        <authorList>
            <person name="Evans L.H."/>
            <person name="Alamgir A."/>
            <person name="Owens N."/>
            <person name="Weber N.D."/>
            <person name="Virtaneva K."/>
            <person name="Barbian K."/>
            <person name="Babar A."/>
            <person name="Rosenke K."/>
        </authorList>
    </citation>
    <scope>NUCLEOTIDE SEQUENCE</scope>
    <source>
        <strain evidence="2">86</strain>
    </source>
</reference>
<accession>A0A212KM08</accession>
<gene>
    <name evidence="2" type="ORF">KL86APRO_30175</name>
</gene>
<feature type="region of interest" description="Disordered" evidence="1">
    <location>
        <begin position="1"/>
        <end position="56"/>
    </location>
</feature>
<feature type="compositionally biased region" description="Low complexity" evidence="1">
    <location>
        <begin position="1"/>
        <end position="12"/>
    </location>
</feature>
<name>A0A212KM08_9PROT</name>
<proteinExistence type="predicted"/>
<protein>
    <submittedName>
        <fullName evidence="2">Uncharacterized protein</fullName>
    </submittedName>
</protein>
<organism evidence="2">
    <name type="scientific">uncultured Alphaproteobacteria bacterium</name>
    <dbReference type="NCBI Taxonomy" id="91750"/>
    <lineage>
        <taxon>Bacteria</taxon>
        <taxon>Pseudomonadati</taxon>
        <taxon>Pseudomonadota</taxon>
        <taxon>Alphaproteobacteria</taxon>
        <taxon>environmental samples</taxon>
    </lineage>
</organism>
<evidence type="ECO:0000256" key="1">
    <source>
        <dbReference type="SAM" id="MobiDB-lite"/>
    </source>
</evidence>
<evidence type="ECO:0000313" key="2">
    <source>
        <dbReference type="EMBL" id="SBW12684.1"/>
    </source>
</evidence>
<dbReference type="EMBL" id="FLUO01000003">
    <property type="protein sequence ID" value="SBW12684.1"/>
    <property type="molecule type" value="Genomic_DNA"/>
</dbReference>